<dbReference type="PANTHER" id="PTHR12631:SF10">
    <property type="entry name" value="BETA-XYLOSIDASE-LIKE PROTEIN-RELATED"/>
    <property type="match status" value="1"/>
</dbReference>
<dbReference type="Pfam" id="PF01229">
    <property type="entry name" value="Glyco_hydro_39"/>
    <property type="match status" value="1"/>
</dbReference>
<evidence type="ECO:0000259" key="5">
    <source>
        <dbReference type="Pfam" id="PF01229"/>
    </source>
</evidence>
<comment type="caution">
    <text evidence="6">The sequence shown here is derived from an EMBL/GenBank/DDBJ whole genome shotgun (WGS) entry which is preliminary data.</text>
</comment>
<proteinExistence type="inferred from homology"/>
<gene>
    <name evidence="6" type="ORF">JOF36_003828</name>
</gene>
<dbReference type="SUPFAM" id="SSF51445">
    <property type="entry name" value="(Trans)glycosidases"/>
    <property type="match status" value="1"/>
</dbReference>
<comment type="similarity">
    <text evidence="1">Belongs to the glycosyl hydrolase 39 family.</text>
</comment>
<evidence type="ECO:0000256" key="2">
    <source>
        <dbReference type="ARBA" id="ARBA00022801"/>
    </source>
</evidence>
<feature type="domain" description="Glycosyl hydrolases family 39 N-terminal catalytic" evidence="5">
    <location>
        <begin position="140"/>
        <end position="345"/>
    </location>
</feature>
<dbReference type="InterPro" id="IPR051923">
    <property type="entry name" value="Glycosyl_Hydrolase_39"/>
</dbReference>
<keyword evidence="3" id="KW-0326">Glycosidase</keyword>
<dbReference type="EMBL" id="JAGINU010000001">
    <property type="protein sequence ID" value="MBP2368132.1"/>
    <property type="molecule type" value="Genomic_DNA"/>
</dbReference>
<protein>
    <recommendedName>
        <fullName evidence="5">Glycosyl hydrolases family 39 N-terminal catalytic domain-containing protein</fullName>
    </recommendedName>
</protein>
<dbReference type="InterPro" id="IPR017853">
    <property type="entry name" value="GH"/>
</dbReference>
<dbReference type="Proteomes" id="UP001519295">
    <property type="component" value="Unassembled WGS sequence"/>
</dbReference>
<dbReference type="Gene3D" id="3.20.20.80">
    <property type="entry name" value="Glycosidases"/>
    <property type="match status" value="1"/>
</dbReference>
<accession>A0ABS4VW36</accession>
<dbReference type="InterPro" id="IPR049166">
    <property type="entry name" value="GH39_cat"/>
</dbReference>
<dbReference type="RefSeq" id="WP_210028431.1">
    <property type="nucleotide sequence ID" value="NZ_JAGINU010000001.1"/>
</dbReference>
<feature type="region of interest" description="Disordered" evidence="4">
    <location>
        <begin position="1"/>
        <end position="24"/>
    </location>
</feature>
<organism evidence="6 7">
    <name type="scientific">Pseudonocardia parietis</name>
    <dbReference type="NCBI Taxonomy" id="570936"/>
    <lineage>
        <taxon>Bacteria</taxon>
        <taxon>Bacillati</taxon>
        <taxon>Actinomycetota</taxon>
        <taxon>Actinomycetes</taxon>
        <taxon>Pseudonocardiales</taxon>
        <taxon>Pseudonocardiaceae</taxon>
        <taxon>Pseudonocardia</taxon>
    </lineage>
</organism>
<evidence type="ECO:0000256" key="4">
    <source>
        <dbReference type="SAM" id="MobiDB-lite"/>
    </source>
</evidence>
<name>A0ABS4VW36_9PSEU</name>
<keyword evidence="2" id="KW-0378">Hydrolase</keyword>
<evidence type="ECO:0000256" key="1">
    <source>
        <dbReference type="ARBA" id="ARBA00008875"/>
    </source>
</evidence>
<dbReference type="PANTHER" id="PTHR12631">
    <property type="entry name" value="ALPHA-L-IDURONIDASE"/>
    <property type="match status" value="1"/>
</dbReference>
<keyword evidence="7" id="KW-1185">Reference proteome</keyword>
<evidence type="ECO:0000256" key="3">
    <source>
        <dbReference type="ARBA" id="ARBA00023295"/>
    </source>
</evidence>
<sequence length="476" mass="51506">MRASRRPSPTRPPRRLLPSPATGSASRRVSALAVLLVGVLALASCTSGGPETGGPPPTALEASARALDLNEGWTWEKQPGPMELGVTHTQNSLDDTEPAAARQRGADILSSLGPEYQNHHLMGFGTLNPEPAPGQFEWGSLDRRMELTQETGGKAMLTLCCGPDWMKGGPPGVTAWDKLERQVLPEHFDDYANLAKEAVARYPQVDRVLVWNELKGFYHEEQNRWDYEGYTELYNKVYEAVKSVRPDVQVGGPYVVMSSVPPDSPDASPIRGPWGALDQRPLDVIEYWLANNVGADFIVVDGATTNRGQQDAISPVDVGADKFAVIDRWIQERTQLPIWWGEFYANVPADAQAGYGTPASAVSTLAVLQAMARSGTQGALLWGPEGSDDLEYSSLWSPATEEDGGQPTPLTDAWRWLVPKLREGDVELGRAQGSTLGAFRAADGAVLLMNFSADPVPVPGQEAIPGWAIVPMESNA</sequence>
<evidence type="ECO:0000313" key="7">
    <source>
        <dbReference type="Proteomes" id="UP001519295"/>
    </source>
</evidence>
<reference evidence="6 7" key="1">
    <citation type="submission" date="2021-03" db="EMBL/GenBank/DDBJ databases">
        <title>Sequencing the genomes of 1000 actinobacteria strains.</title>
        <authorList>
            <person name="Klenk H.-P."/>
        </authorList>
    </citation>
    <scope>NUCLEOTIDE SEQUENCE [LARGE SCALE GENOMIC DNA]</scope>
    <source>
        <strain evidence="6 7">DSM 45256</strain>
    </source>
</reference>
<evidence type="ECO:0000313" key="6">
    <source>
        <dbReference type="EMBL" id="MBP2368132.1"/>
    </source>
</evidence>